<feature type="transmembrane region" description="Helical" evidence="6">
    <location>
        <begin position="283"/>
        <end position="304"/>
    </location>
</feature>
<feature type="transmembrane region" description="Helical" evidence="6">
    <location>
        <begin position="377"/>
        <end position="405"/>
    </location>
</feature>
<dbReference type="InterPro" id="IPR010651">
    <property type="entry name" value="Sugar_transport"/>
</dbReference>
<comment type="subcellular location">
    <subcellularLocation>
        <location evidence="1">Membrane</location>
        <topology evidence="1">Multi-pass membrane protein</topology>
    </subcellularLocation>
</comment>
<evidence type="ECO:0000256" key="1">
    <source>
        <dbReference type="ARBA" id="ARBA00004141"/>
    </source>
</evidence>
<proteinExistence type="inferred from homology"/>
<dbReference type="Pfam" id="PF07857">
    <property type="entry name" value="TMEM144"/>
    <property type="match status" value="2"/>
</dbReference>
<evidence type="ECO:0000256" key="4">
    <source>
        <dbReference type="ARBA" id="ARBA00022989"/>
    </source>
</evidence>
<comment type="similarity">
    <text evidence="2">Belongs to the TMEM144 family.</text>
</comment>
<dbReference type="GO" id="GO:0015144">
    <property type="term" value="F:carbohydrate transmembrane transporter activity"/>
    <property type="evidence" value="ECO:0007669"/>
    <property type="project" value="InterPro"/>
</dbReference>
<evidence type="ECO:0000256" key="2">
    <source>
        <dbReference type="ARBA" id="ARBA00005731"/>
    </source>
</evidence>
<feature type="transmembrane region" description="Helical" evidence="6">
    <location>
        <begin position="240"/>
        <end position="263"/>
    </location>
</feature>
<evidence type="ECO:0000256" key="6">
    <source>
        <dbReference type="SAM" id="Phobius"/>
    </source>
</evidence>
<feature type="transmembrane region" description="Helical" evidence="6">
    <location>
        <begin position="75"/>
        <end position="94"/>
    </location>
</feature>
<comment type="caution">
    <text evidence="7">The sequence shown here is derived from an EMBL/GenBank/DDBJ whole genome shotgun (WGS) entry which is preliminary data.</text>
</comment>
<dbReference type="GO" id="GO:0016020">
    <property type="term" value="C:membrane"/>
    <property type="evidence" value="ECO:0007669"/>
    <property type="project" value="UniProtKB-SubCell"/>
</dbReference>
<accession>A0A815N8W0</accession>
<gene>
    <name evidence="7" type="ORF">JYZ213_LOCUS39790</name>
</gene>
<evidence type="ECO:0008006" key="9">
    <source>
        <dbReference type="Google" id="ProtNLM"/>
    </source>
</evidence>
<keyword evidence="3 6" id="KW-0812">Transmembrane</keyword>
<feature type="transmembrane region" description="Helical" evidence="6">
    <location>
        <begin position="165"/>
        <end position="184"/>
    </location>
</feature>
<reference evidence="7" key="1">
    <citation type="submission" date="2021-02" db="EMBL/GenBank/DDBJ databases">
        <authorList>
            <person name="Nowell W R."/>
        </authorList>
    </citation>
    <scope>NUCLEOTIDE SEQUENCE</scope>
</reference>
<evidence type="ECO:0000256" key="5">
    <source>
        <dbReference type="ARBA" id="ARBA00023136"/>
    </source>
</evidence>
<keyword evidence="5 6" id="KW-0472">Membrane</keyword>
<evidence type="ECO:0000256" key="3">
    <source>
        <dbReference type="ARBA" id="ARBA00022692"/>
    </source>
</evidence>
<organism evidence="7 8">
    <name type="scientific">Adineta steineri</name>
    <dbReference type="NCBI Taxonomy" id="433720"/>
    <lineage>
        <taxon>Eukaryota</taxon>
        <taxon>Metazoa</taxon>
        <taxon>Spiralia</taxon>
        <taxon>Gnathifera</taxon>
        <taxon>Rotifera</taxon>
        <taxon>Eurotatoria</taxon>
        <taxon>Bdelloidea</taxon>
        <taxon>Adinetida</taxon>
        <taxon>Adinetidae</taxon>
        <taxon>Adineta</taxon>
    </lineage>
</organism>
<feature type="transmembrane region" description="Helical" evidence="6">
    <location>
        <begin position="316"/>
        <end position="339"/>
    </location>
</feature>
<feature type="transmembrane region" description="Helical" evidence="6">
    <location>
        <begin position="129"/>
        <end position="145"/>
    </location>
</feature>
<feature type="transmembrane region" description="Helical" evidence="6">
    <location>
        <begin position="100"/>
        <end position="122"/>
    </location>
</feature>
<feature type="transmembrane region" description="Helical" evidence="6">
    <location>
        <begin position="44"/>
        <end position="63"/>
    </location>
</feature>
<feature type="transmembrane region" description="Helical" evidence="6">
    <location>
        <begin position="345"/>
        <end position="365"/>
    </location>
</feature>
<dbReference type="AlphaFoldDB" id="A0A815N8W0"/>
<dbReference type="EMBL" id="CAJNOG010001349">
    <property type="protein sequence ID" value="CAF1434955.1"/>
    <property type="molecule type" value="Genomic_DNA"/>
</dbReference>
<dbReference type="InterPro" id="IPR012435">
    <property type="entry name" value="TMEM144"/>
</dbReference>
<feature type="transmembrane region" description="Helical" evidence="6">
    <location>
        <begin position="417"/>
        <end position="436"/>
    </location>
</feature>
<name>A0A815N8W0_9BILA</name>
<evidence type="ECO:0000313" key="8">
    <source>
        <dbReference type="Proteomes" id="UP000663845"/>
    </source>
</evidence>
<evidence type="ECO:0000313" key="7">
    <source>
        <dbReference type="EMBL" id="CAF1434955.1"/>
    </source>
</evidence>
<dbReference type="PANTHER" id="PTHR16119">
    <property type="entry name" value="TRANSMEMBRANE PROTEIN 144"/>
    <property type="match status" value="1"/>
</dbReference>
<dbReference type="PANTHER" id="PTHR16119:SF17">
    <property type="entry name" value="TRANSMEMBRANE PROTEIN 144"/>
    <property type="match status" value="1"/>
</dbReference>
<sequence length="438" mass="47782">MTDVTTEFSPIITSILSSTISLLSTNSSINATIVAASVSSSVPIWAGFIGCLVASIFFGSNLVPVKQFSAGDGVFFQFVFCVAVYLVGLILDLILNNQRWYPLVLIGGVLWTTGNLVTVFCIKTIGMSVGILIWGTTSLIMGWASGRFGLFDVNPQVPRTTTKLILNYASVILAAISAIFFLFIKSTNAPRVVAHVDVTNPEQVSSIEIVKTENVIMETEKILDTDFPFLNRMSPALQKILGYFLAALAGIFYGLMFIPDQYIRDHPEKFKYNEELPPNNGLYYINSQYAGLLMSSAVYFMLYCGLKRNSPGINPAVALPAMISGFMWAVANIGFIVAISALKSAVAYPIVSVLPGIVSSLWSLFWFKEIQGKRNYILLGCGMLSAVAYPIVSVLPGIVSSLWSLFWFKEIQGKRNYILLGCGMLVRCLAALFSGLSA</sequence>
<protein>
    <recommendedName>
        <fullName evidence="9">Transmembrane protein 144</fullName>
    </recommendedName>
</protein>
<keyword evidence="4 6" id="KW-1133">Transmembrane helix</keyword>
<dbReference type="Proteomes" id="UP000663845">
    <property type="component" value="Unassembled WGS sequence"/>
</dbReference>